<sequence>MEGIDGELAHLKMNRQGLIKKLYLQQTEE</sequence>
<accession>A0AAN8TQS9</accession>
<dbReference type="AlphaFoldDB" id="A0AAN8TQS9"/>
<comment type="caution">
    <text evidence="1">The sequence shown here is derived from an EMBL/GenBank/DDBJ whole genome shotgun (WGS) entry which is preliminary data.</text>
</comment>
<dbReference type="Proteomes" id="UP001371456">
    <property type="component" value="Unassembled WGS sequence"/>
</dbReference>
<reference evidence="1 2" key="1">
    <citation type="submission" date="2024-02" db="EMBL/GenBank/DDBJ databases">
        <title>de novo genome assembly of Solanum bulbocastanum strain 11H21.</title>
        <authorList>
            <person name="Hosaka A.J."/>
        </authorList>
    </citation>
    <scope>NUCLEOTIDE SEQUENCE [LARGE SCALE GENOMIC DNA]</scope>
    <source>
        <tissue evidence="1">Young leaves</tissue>
    </source>
</reference>
<protein>
    <submittedName>
        <fullName evidence="1">Uncharacterized protein</fullName>
    </submittedName>
</protein>
<evidence type="ECO:0000313" key="2">
    <source>
        <dbReference type="Proteomes" id="UP001371456"/>
    </source>
</evidence>
<proteinExistence type="predicted"/>
<gene>
    <name evidence="1" type="ORF">RDI58_012987</name>
</gene>
<keyword evidence="2" id="KW-1185">Reference proteome</keyword>
<name>A0AAN8TQS9_SOLBU</name>
<organism evidence="1 2">
    <name type="scientific">Solanum bulbocastanum</name>
    <name type="common">Wild potato</name>
    <dbReference type="NCBI Taxonomy" id="147425"/>
    <lineage>
        <taxon>Eukaryota</taxon>
        <taxon>Viridiplantae</taxon>
        <taxon>Streptophyta</taxon>
        <taxon>Embryophyta</taxon>
        <taxon>Tracheophyta</taxon>
        <taxon>Spermatophyta</taxon>
        <taxon>Magnoliopsida</taxon>
        <taxon>eudicotyledons</taxon>
        <taxon>Gunneridae</taxon>
        <taxon>Pentapetalae</taxon>
        <taxon>asterids</taxon>
        <taxon>lamiids</taxon>
        <taxon>Solanales</taxon>
        <taxon>Solanaceae</taxon>
        <taxon>Solanoideae</taxon>
        <taxon>Solaneae</taxon>
        <taxon>Solanum</taxon>
    </lineage>
</organism>
<dbReference type="EMBL" id="JBANQN010000005">
    <property type="protein sequence ID" value="KAK6789188.1"/>
    <property type="molecule type" value="Genomic_DNA"/>
</dbReference>
<evidence type="ECO:0000313" key="1">
    <source>
        <dbReference type="EMBL" id="KAK6789188.1"/>
    </source>
</evidence>